<keyword evidence="3 5" id="KW-0732">Signal</keyword>
<dbReference type="EMBL" id="LAYJ01000088">
    <property type="protein sequence ID" value="KKI50939.1"/>
    <property type="molecule type" value="Genomic_DNA"/>
</dbReference>
<protein>
    <submittedName>
        <fullName evidence="7">Ribose/xylose/arabinose/galactoside ABC-type transport system, substrate-binding component</fullName>
    </submittedName>
</protein>
<feature type="region of interest" description="Disordered" evidence="4">
    <location>
        <begin position="31"/>
        <end position="57"/>
    </location>
</feature>
<dbReference type="STRING" id="270498.CHK_1326"/>
<dbReference type="SUPFAM" id="SSF53822">
    <property type="entry name" value="Periplasmic binding protein-like I"/>
    <property type="match status" value="1"/>
</dbReference>
<proteinExistence type="inferred from homology"/>
<evidence type="ECO:0000256" key="4">
    <source>
        <dbReference type="SAM" id="MobiDB-lite"/>
    </source>
</evidence>
<feature type="domain" description="Periplasmic binding protein" evidence="6">
    <location>
        <begin position="80"/>
        <end position="333"/>
    </location>
</feature>
<dbReference type="AlphaFoldDB" id="A0A0M2NEI4"/>
<dbReference type="GO" id="GO:0030313">
    <property type="term" value="C:cell envelope"/>
    <property type="evidence" value="ECO:0007669"/>
    <property type="project" value="UniProtKB-SubCell"/>
</dbReference>
<evidence type="ECO:0000259" key="6">
    <source>
        <dbReference type="Pfam" id="PF13407"/>
    </source>
</evidence>
<comment type="caution">
    <text evidence="7">The sequence shown here is derived from an EMBL/GenBank/DDBJ whole genome shotgun (WGS) entry which is preliminary data.</text>
</comment>
<evidence type="ECO:0000256" key="3">
    <source>
        <dbReference type="ARBA" id="ARBA00022729"/>
    </source>
</evidence>
<evidence type="ECO:0000313" key="8">
    <source>
        <dbReference type="Proteomes" id="UP000034076"/>
    </source>
</evidence>
<dbReference type="InterPro" id="IPR025997">
    <property type="entry name" value="SBP_2_dom"/>
</dbReference>
<sequence length="360" mass="38502">MKKVSIVALVLAILMTVSLFGCSAPAESSAPAASDSAAPTADDSSAPAADGSAAPAESLDASKVSDAVKGKRLAVAHISIYDEWCKAVYDELMVQAPEMGFSEVNIQDGDINAETQQKQVEDFINQQYDMILIDPVSPDGIQPTLDKAEAAGIPVIAFDSGTDWEDLVSHIAWDHAQTGVLTGEYVADYAKENLGGKLRVGVLAMLDAPHTSIRSEKFKETIEKELGKENIEYVFDQDFGKTRESAANIVTNNIAKPVDIIWAAVGNAAFGAKSALETAGVTGPKIVVAGDWGAEPFNAINDGDPYYMMCVAVPPANIVETTLDTAKKYFEGDTDIPKEQNIELGIVDKNNISEYMKYVQ</sequence>
<dbReference type="InterPro" id="IPR028082">
    <property type="entry name" value="Peripla_BP_I"/>
</dbReference>
<evidence type="ECO:0000256" key="2">
    <source>
        <dbReference type="ARBA" id="ARBA00007639"/>
    </source>
</evidence>
<gene>
    <name evidence="7" type="ORF">CHK_1326</name>
</gene>
<feature type="signal peptide" evidence="5">
    <location>
        <begin position="1"/>
        <end position="26"/>
    </location>
</feature>
<dbReference type="Gene3D" id="3.40.50.2300">
    <property type="match status" value="2"/>
</dbReference>
<evidence type="ECO:0000256" key="1">
    <source>
        <dbReference type="ARBA" id="ARBA00004196"/>
    </source>
</evidence>
<dbReference type="OrthoDB" id="9769193at2"/>
<feature type="chain" id="PRO_5018275772" evidence="5">
    <location>
        <begin position="27"/>
        <end position="360"/>
    </location>
</feature>
<organism evidence="7 8">
    <name type="scientific">Christensenella hongkongensis</name>
    <dbReference type="NCBI Taxonomy" id="270498"/>
    <lineage>
        <taxon>Bacteria</taxon>
        <taxon>Bacillati</taxon>
        <taxon>Bacillota</taxon>
        <taxon>Clostridia</taxon>
        <taxon>Christensenellales</taxon>
        <taxon>Christensenellaceae</taxon>
        <taxon>Christensenella</taxon>
    </lineage>
</organism>
<dbReference type="Proteomes" id="UP000034076">
    <property type="component" value="Unassembled WGS sequence"/>
</dbReference>
<keyword evidence="8" id="KW-1185">Reference proteome</keyword>
<dbReference type="RefSeq" id="WP_046443230.1">
    <property type="nucleotide sequence ID" value="NZ_JAXDTA010000189.1"/>
</dbReference>
<dbReference type="PANTHER" id="PTHR46847">
    <property type="entry name" value="D-ALLOSE-BINDING PERIPLASMIC PROTEIN-RELATED"/>
    <property type="match status" value="1"/>
</dbReference>
<reference evidence="7 8" key="1">
    <citation type="submission" date="2015-04" db="EMBL/GenBank/DDBJ databases">
        <title>Draft genome sequence of bacteremic isolate Catabacter hongkongensis type strain HKU16T.</title>
        <authorList>
            <person name="Lau S.K."/>
            <person name="Teng J.L."/>
            <person name="Huang Y."/>
            <person name="Curreem S.O."/>
            <person name="Tsui S.K."/>
            <person name="Woo P.C."/>
        </authorList>
    </citation>
    <scope>NUCLEOTIDE SEQUENCE [LARGE SCALE GENOMIC DNA]</scope>
    <source>
        <strain evidence="7 8">HKU16</strain>
    </source>
</reference>
<evidence type="ECO:0000313" key="7">
    <source>
        <dbReference type="EMBL" id="KKI50939.1"/>
    </source>
</evidence>
<dbReference type="PROSITE" id="PS51257">
    <property type="entry name" value="PROKAR_LIPOPROTEIN"/>
    <property type="match status" value="1"/>
</dbReference>
<dbReference type="Pfam" id="PF13407">
    <property type="entry name" value="Peripla_BP_4"/>
    <property type="match status" value="1"/>
</dbReference>
<dbReference type="PANTHER" id="PTHR46847:SF1">
    <property type="entry name" value="D-ALLOSE-BINDING PERIPLASMIC PROTEIN-RELATED"/>
    <property type="match status" value="1"/>
</dbReference>
<comment type="similarity">
    <text evidence="2">Belongs to the bacterial solute-binding protein 2 family.</text>
</comment>
<accession>A0A0M2NEI4</accession>
<name>A0A0M2NEI4_9FIRM</name>
<evidence type="ECO:0000256" key="5">
    <source>
        <dbReference type="SAM" id="SignalP"/>
    </source>
</evidence>
<dbReference type="GO" id="GO:0030246">
    <property type="term" value="F:carbohydrate binding"/>
    <property type="evidence" value="ECO:0007669"/>
    <property type="project" value="UniProtKB-ARBA"/>
</dbReference>
<comment type="subcellular location">
    <subcellularLocation>
        <location evidence="1">Cell envelope</location>
    </subcellularLocation>
</comment>